<feature type="region of interest" description="Disordered" evidence="4">
    <location>
        <begin position="166"/>
        <end position="204"/>
    </location>
</feature>
<feature type="compositionally biased region" description="Polar residues" evidence="4">
    <location>
        <begin position="260"/>
        <end position="271"/>
    </location>
</feature>
<feature type="non-terminal residue" evidence="6">
    <location>
        <position position="298"/>
    </location>
</feature>
<dbReference type="PROSITE" id="PS51141">
    <property type="entry name" value="ZF_SBP"/>
    <property type="match status" value="1"/>
</dbReference>
<gene>
    <name evidence="6" type="ORF">TSPGSL018_30909</name>
</gene>
<sequence length="298" mass="32950">MESSTNYFSDSVGIPSPSAASHSIDDPNPSETQQRGSNKASEQPIKCAVPGCEVLSQQGFKLRHRICTKHQNMESVVVDGIRQRFCQQCTKLHPLEMFEGQRRGCKERLNRHNERRRLRKKLTSALEQRSNLNPSDRVYTQKDVIDMAMRLKEEVPDAFMGAAQRSGKDFKFQNGSEAKSEDERGSGGHSGSINASNINGVNHRPSGALAPTASMDEMWLKQEQEADAWDRSLSPYLMLPGSKRHVDAPIRSDAKRFAGSQSCQGMHSQQGGYPAGNSDLLPFMRGGAAVPRMDSAIS</sequence>
<protein>
    <recommendedName>
        <fullName evidence="5">SBP-type domain-containing protein</fullName>
    </recommendedName>
</protein>
<dbReference type="SUPFAM" id="SSF103612">
    <property type="entry name" value="SBT domain"/>
    <property type="match status" value="1"/>
</dbReference>
<keyword evidence="1" id="KW-0479">Metal-binding</keyword>
<name>A0A061QMM7_9CHLO</name>
<dbReference type="InterPro" id="IPR004333">
    <property type="entry name" value="SBP_dom"/>
</dbReference>
<reference evidence="6" key="1">
    <citation type="submission" date="2014-05" db="EMBL/GenBank/DDBJ databases">
        <title>The transcriptome of the halophilic microalga Tetraselmis sp. GSL018 isolated from the Great Salt Lake, Utah.</title>
        <authorList>
            <person name="Jinkerson R.E."/>
            <person name="D'Adamo S."/>
            <person name="Posewitz M.C."/>
        </authorList>
    </citation>
    <scope>NUCLEOTIDE SEQUENCE</scope>
    <source>
        <strain evidence="6">GSL018</strain>
    </source>
</reference>
<dbReference type="Pfam" id="PF03110">
    <property type="entry name" value="SBP"/>
    <property type="match status" value="1"/>
</dbReference>
<feature type="domain" description="SBP-type" evidence="5">
    <location>
        <begin position="44"/>
        <end position="119"/>
    </location>
</feature>
<evidence type="ECO:0000256" key="2">
    <source>
        <dbReference type="ARBA" id="ARBA00022771"/>
    </source>
</evidence>
<feature type="compositionally biased region" description="Polar residues" evidence="4">
    <location>
        <begin position="191"/>
        <end position="200"/>
    </location>
</feature>
<feature type="compositionally biased region" description="Polar residues" evidence="4">
    <location>
        <begin position="29"/>
        <end position="41"/>
    </location>
</feature>
<evidence type="ECO:0000256" key="3">
    <source>
        <dbReference type="ARBA" id="ARBA00022833"/>
    </source>
</evidence>
<dbReference type="GO" id="GO:0005634">
    <property type="term" value="C:nucleus"/>
    <property type="evidence" value="ECO:0007669"/>
    <property type="project" value="InterPro"/>
</dbReference>
<dbReference type="PANTHER" id="PTHR31251:SF169">
    <property type="entry name" value="SQUAMOSA PROMOTER-BINDING-LIKE PROTEIN 8"/>
    <property type="match status" value="1"/>
</dbReference>
<dbReference type="EMBL" id="GBEZ01027687">
    <property type="protein sequence ID" value="JAC59654.1"/>
    <property type="molecule type" value="Transcribed_RNA"/>
</dbReference>
<dbReference type="InterPro" id="IPR036893">
    <property type="entry name" value="SBP_sf"/>
</dbReference>
<dbReference type="Gene3D" id="4.10.1100.10">
    <property type="entry name" value="Transcription factor, SBP-box domain"/>
    <property type="match status" value="1"/>
</dbReference>
<proteinExistence type="predicted"/>
<evidence type="ECO:0000259" key="5">
    <source>
        <dbReference type="PROSITE" id="PS51141"/>
    </source>
</evidence>
<accession>A0A061QMM7</accession>
<organism evidence="6">
    <name type="scientific">Tetraselmis sp. GSL018</name>
    <dbReference type="NCBI Taxonomy" id="582737"/>
    <lineage>
        <taxon>Eukaryota</taxon>
        <taxon>Viridiplantae</taxon>
        <taxon>Chlorophyta</taxon>
        <taxon>core chlorophytes</taxon>
        <taxon>Chlorodendrophyceae</taxon>
        <taxon>Chlorodendrales</taxon>
        <taxon>Chlorodendraceae</taxon>
        <taxon>Tetraselmis</taxon>
    </lineage>
</organism>
<dbReference type="PANTHER" id="PTHR31251">
    <property type="entry name" value="SQUAMOSA PROMOTER-BINDING-LIKE PROTEIN 4"/>
    <property type="match status" value="1"/>
</dbReference>
<evidence type="ECO:0000256" key="1">
    <source>
        <dbReference type="ARBA" id="ARBA00022723"/>
    </source>
</evidence>
<feature type="region of interest" description="Disordered" evidence="4">
    <location>
        <begin position="1"/>
        <end position="43"/>
    </location>
</feature>
<dbReference type="GO" id="GO:0003677">
    <property type="term" value="F:DNA binding"/>
    <property type="evidence" value="ECO:0007669"/>
    <property type="project" value="InterPro"/>
</dbReference>
<dbReference type="GO" id="GO:0008270">
    <property type="term" value="F:zinc ion binding"/>
    <property type="evidence" value="ECO:0007669"/>
    <property type="project" value="UniProtKB-KW"/>
</dbReference>
<evidence type="ECO:0000256" key="4">
    <source>
        <dbReference type="SAM" id="MobiDB-lite"/>
    </source>
</evidence>
<dbReference type="InterPro" id="IPR044817">
    <property type="entry name" value="SBP-like"/>
</dbReference>
<evidence type="ECO:0000313" key="6">
    <source>
        <dbReference type="EMBL" id="JAC59654.1"/>
    </source>
</evidence>
<keyword evidence="3" id="KW-0862">Zinc</keyword>
<feature type="region of interest" description="Disordered" evidence="4">
    <location>
        <begin position="260"/>
        <end position="279"/>
    </location>
</feature>
<keyword evidence="2" id="KW-0863">Zinc-finger</keyword>
<dbReference type="AlphaFoldDB" id="A0A061QMM7"/>